<dbReference type="AlphaFoldDB" id="A0AAD7IP27"/>
<evidence type="ECO:0000313" key="8">
    <source>
        <dbReference type="EMBL" id="KAJ7747455.1"/>
    </source>
</evidence>
<dbReference type="InterPro" id="IPR051615">
    <property type="entry name" value="Transcr_Regulatory_Elem"/>
</dbReference>
<accession>A0AAD7IP27</accession>
<feature type="domain" description="Xylanolytic transcriptional activator regulatory" evidence="7">
    <location>
        <begin position="266"/>
        <end position="345"/>
    </location>
</feature>
<keyword evidence="4" id="KW-0238">DNA-binding</keyword>
<dbReference type="CDD" id="cd12148">
    <property type="entry name" value="fungal_TF_MHR"/>
    <property type="match status" value="1"/>
</dbReference>
<keyword evidence="6" id="KW-0539">Nucleus</keyword>
<evidence type="ECO:0000256" key="5">
    <source>
        <dbReference type="ARBA" id="ARBA00023163"/>
    </source>
</evidence>
<evidence type="ECO:0000256" key="4">
    <source>
        <dbReference type="ARBA" id="ARBA00023125"/>
    </source>
</evidence>
<dbReference type="GO" id="GO:0006351">
    <property type="term" value="P:DNA-templated transcription"/>
    <property type="evidence" value="ECO:0007669"/>
    <property type="project" value="InterPro"/>
</dbReference>
<dbReference type="EMBL" id="JARJLG010000094">
    <property type="protein sequence ID" value="KAJ7747455.1"/>
    <property type="molecule type" value="Genomic_DNA"/>
</dbReference>
<keyword evidence="9" id="KW-1185">Reference proteome</keyword>
<dbReference type="PANTHER" id="PTHR31313:SF81">
    <property type="entry name" value="TY1 ENHANCER ACTIVATOR"/>
    <property type="match status" value="1"/>
</dbReference>
<comment type="caution">
    <text evidence="8">The sequence shown here is derived from an EMBL/GenBank/DDBJ whole genome shotgun (WGS) entry which is preliminary data.</text>
</comment>
<dbReference type="PANTHER" id="PTHR31313">
    <property type="entry name" value="TY1 ENHANCER ACTIVATOR"/>
    <property type="match status" value="1"/>
</dbReference>
<keyword evidence="2" id="KW-0862">Zinc</keyword>
<dbReference type="Pfam" id="PF04082">
    <property type="entry name" value="Fungal_trans"/>
    <property type="match status" value="1"/>
</dbReference>
<keyword evidence="5" id="KW-0804">Transcription</keyword>
<dbReference type="InterPro" id="IPR007219">
    <property type="entry name" value="XnlR_reg_dom"/>
</dbReference>
<gene>
    <name evidence="8" type="ORF">DFH07DRAFT_1062746</name>
</gene>
<evidence type="ECO:0000313" key="9">
    <source>
        <dbReference type="Proteomes" id="UP001215280"/>
    </source>
</evidence>
<protein>
    <recommendedName>
        <fullName evidence="7">Xylanolytic transcriptional activator regulatory domain-containing protein</fullName>
    </recommendedName>
</protein>
<evidence type="ECO:0000256" key="6">
    <source>
        <dbReference type="ARBA" id="ARBA00023242"/>
    </source>
</evidence>
<evidence type="ECO:0000256" key="3">
    <source>
        <dbReference type="ARBA" id="ARBA00023015"/>
    </source>
</evidence>
<evidence type="ECO:0000259" key="7">
    <source>
        <dbReference type="SMART" id="SM00906"/>
    </source>
</evidence>
<sequence>MRWYEERVWTCAWTKEPVRKPRTEAHFEALRKRRDALEAYSRLLEDILAKCEIDEDVEDLYEDESDQGISQELCIPTENLKLEDRDLLLHGITAPFRFVTKPAGASQFPEIVQNPAASYILMIDGVDGTHLNPDVDWSRYLPSQVPLDRREHDRVLDLCFKFFTMWCMRVVPALFLRDMHRYLSIPRSSVPPKTPHYSPMLHNALIALAAAFSNDPRISALESRQHFAAAAKNYIEDECQRPNISVVHALSIIGSFHSSQGDQMLGYLYFGMSARIGQALGLSIDSSAWVRAGLITHDDMLDRNWAYWTTFSNDVCWSLYVGRETCVPDPSQQSAIPIPFVDSEMDQVPWRYPQAGIAPQPNLLSRTFAASCDLLGIARRIMIVVNGVGRSYPRNEVIKDQLITEIECVAFLVFLIAGNVYNPSSVQLYSWKSRLPADIDITPTTNRGTATPHRLMMHCTYWWAFILLHRPFFHRKARPTHGSDPEVDHVKLCKRAAENSMELLQTWRSLYTLRFAPVTLVQVIFSTGTIFLLLVAQATSGIRVAQGSLKSALVQVEICIRYLLEIGKSWQCGTNIGEILRNLLQEQFEPILQSRRFGKSSALYPALSTSKSSRVKPGKDARLPSVTGSSDPAMLLPNVWPTPPGAIDDIPTDIMSGFLPDAPFVSPSANLFAGSEMSGLLAMLGGETLPEEPFIAPFSMMDATFDPSIFEFADGFGSQDVHIPASELADLESFLAGVSTLNVLQ</sequence>
<reference evidence="8" key="1">
    <citation type="submission" date="2023-03" db="EMBL/GenBank/DDBJ databases">
        <title>Massive genome expansion in bonnet fungi (Mycena s.s.) driven by repeated elements and novel gene families across ecological guilds.</title>
        <authorList>
            <consortium name="Lawrence Berkeley National Laboratory"/>
            <person name="Harder C.B."/>
            <person name="Miyauchi S."/>
            <person name="Viragh M."/>
            <person name="Kuo A."/>
            <person name="Thoen E."/>
            <person name="Andreopoulos B."/>
            <person name="Lu D."/>
            <person name="Skrede I."/>
            <person name="Drula E."/>
            <person name="Henrissat B."/>
            <person name="Morin E."/>
            <person name="Kohler A."/>
            <person name="Barry K."/>
            <person name="LaButti K."/>
            <person name="Morin E."/>
            <person name="Salamov A."/>
            <person name="Lipzen A."/>
            <person name="Mereny Z."/>
            <person name="Hegedus B."/>
            <person name="Baldrian P."/>
            <person name="Stursova M."/>
            <person name="Weitz H."/>
            <person name="Taylor A."/>
            <person name="Grigoriev I.V."/>
            <person name="Nagy L.G."/>
            <person name="Martin F."/>
            <person name="Kauserud H."/>
        </authorList>
    </citation>
    <scope>NUCLEOTIDE SEQUENCE</scope>
    <source>
        <strain evidence="8">CBHHK188m</strain>
    </source>
</reference>
<dbReference type="GO" id="GO:0008270">
    <property type="term" value="F:zinc ion binding"/>
    <property type="evidence" value="ECO:0007669"/>
    <property type="project" value="InterPro"/>
</dbReference>
<evidence type="ECO:0000256" key="2">
    <source>
        <dbReference type="ARBA" id="ARBA00022833"/>
    </source>
</evidence>
<name>A0AAD7IP27_9AGAR</name>
<dbReference type="GO" id="GO:0003677">
    <property type="term" value="F:DNA binding"/>
    <property type="evidence" value="ECO:0007669"/>
    <property type="project" value="UniProtKB-KW"/>
</dbReference>
<dbReference type="Proteomes" id="UP001215280">
    <property type="component" value="Unassembled WGS sequence"/>
</dbReference>
<proteinExistence type="predicted"/>
<organism evidence="8 9">
    <name type="scientific">Mycena maculata</name>
    <dbReference type="NCBI Taxonomy" id="230809"/>
    <lineage>
        <taxon>Eukaryota</taxon>
        <taxon>Fungi</taxon>
        <taxon>Dikarya</taxon>
        <taxon>Basidiomycota</taxon>
        <taxon>Agaricomycotina</taxon>
        <taxon>Agaricomycetes</taxon>
        <taxon>Agaricomycetidae</taxon>
        <taxon>Agaricales</taxon>
        <taxon>Marasmiineae</taxon>
        <taxon>Mycenaceae</taxon>
        <taxon>Mycena</taxon>
    </lineage>
</organism>
<evidence type="ECO:0000256" key="1">
    <source>
        <dbReference type="ARBA" id="ARBA00022723"/>
    </source>
</evidence>
<keyword evidence="1" id="KW-0479">Metal-binding</keyword>
<keyword evidence="3" id="KW-0805">Transcription regulation</keyword>
<dbReference type="SMART" id="SM00906">
    <property type="entry name" value="Fungal_trans"/>
    <property type="match status" value="1"/>
</dbReference>